<reference evidence="2 3" key="1">
    <citation type="journal article" date="2008" name="Nature">
        <title>The genome of the model beetle and pest Tribolium castaneum.</title>
        <authorList>
            <consortium name="Tribolium Genome Sequencing Consortium"/>
            <person name="Richards S."/>
            <person name="Gibbs R.A."/>
            <person name="Weinstock G.M."/>
            <person name="Brown S.J."/>
            <person name="Denell R."/>
            <person name="Beeman R.W."/>
            <person name="Gibbs R."/>
            <person name="Beeman R.W."/>
            <person name="Brown S.J."/>
            <person name="Bucher G."/>
            <person name="Friedrich M."/>
            <person name="Grimmelikhuijzen C.J."/>
            <person name="Klingler M."/>
            <person name="Lorenzen M."/>
            <person name="Richards S."/>
            <person name="Roth S."/>
            <person name="Schroder R."/>
            <person name="Tautz D."/>
            <person name="Zdobnov E.M."/>
            <person name="Muzny D."/>
            <person name="Gibbs R.A."/>
            <person name="Weinstock G.M."/>
            <person name="Attaway T."/>
            <person name="Bell S."/>
            <person name="Buhay C.J."/>
            <person name="Chandrabose M.N."/>
            <person name="Chavez D."/>
            <person name="Clerk-Blankenburg K.P."/>
            <person name="Cree A."/>
            <person name="Dao M."/>
            <person name="Davis C."/>
            <person name="Chacko J."/>
            <person name="Dinh H."/>
            <person name="Dugan-Rocha S."/>
            <person name="Fowler G."/>
            <person name="Garner T.T."/>
            <person name="Garnes J."/>
            <person name="Gnirke A."/>
            <person name="Hawes A."/>
            <person name="Hernandez J."/>
            <person name="Hines S."/>
            <person name="Holder M."/>
            <person name="Hume J."/>
            <person name="Jhangiani S.N."/>
            <person name="Joshi V."/>
            <person name="Khan Z.M."/>
            <person name="Jackson L."/>
            <person name="Kovar C."/>
            <person name="Kowis A."/>
            <person name="Lee S."/>
            <person name="Lewis L.R."/>
            <person name="Margolis J."/>
            <person name="Morgan M."/>
            <person name="Nazareth L.V."/>
            <person name="Nguyen N."/>
            <person name="Okwuonu G."/>
            <person name="Parker D."/>
            <person name="Richards S."/>
            <person name="Ruiz S.J."/>
            <person name="Santibanez J."/>
            <person name="Savard J."/>
            <person name="Scherer S.E."/>
            <person name="Schneider B."/>
            <person name="Sodergren E."/>
            <person name="Tautz D."/>
            <person name="Vattahil S."/>
            <person name="Villasana D."/>
            <person name="White C.S."/>
            <person name="Wright R."/>
            <person name="Park Y."/>
            <person name="Beeman R.W."/>
            <person name="Lord J."/>
            <person name="Oppert B."/>
            <person name="Lorenzen M."/>
            <person name="Brown S."/>
            <person name="Wang L."/>
            <person name="Savard J."/>
            <person name="Tautz D."/>
            <person name="Richards S."/>
            <person name="Weinstock G."/>
            <person name="Gibbs R.A."/>
            <person name="Liu Y."/>
            <person name="Worley K."/>
            <person name="Weinstock G."/>
            <person name="Elsik C.G."/>
            <person name="Reese J.T."/>
            <person name="Elhaik E."/>
            <person name="Landan G."/>
            <person name="Graur D."/>
            <person name="Arensburger P."/>
            <person name="Atkinson P."/>
            <person name="Beeman R.W."/>
            <person name="Beidler J."/>
            <person name="Brown S.J."/>
            <person name="Demuth J.P."/>
            <person name="Drury D.W."/>
            <person name="Du Y.Z."/>
            <person name="Fujiwara H."/>
            <person name="Lorenzen M."/>
            <person name="Maselli V."/>
            <person name="Osanai M."/>
            <person name="Park Y."/>
            <person name="Robertson H.M."/>
            <person name="Tu Z."/>
            <person name="Wang J.J."/>
            <person name="Wang S."/>
            <person name="Richards S."/>
            <person name="Song H."/>
            <person name="Zhang L."/>
            <person name="Sodergren E."/>
            <person name="Werner D."/>
            <person name="Stanke M."/>
            <person name="Morgenstern B."/>
            <person name="Solovyev V."/>
            <person name="Kosarev P."/>
            <person name="Brown G."/>
            <person name="Chen H.C."/>
            <person name="Ermolaeva O."/>
            <person name="Hlavina W."/>
            <person name="Kapustin Y."/>
            <person name="Kiryutin B."/>
            <person name="Kitts P."/>
            <person name="Maglott D."/>
            <person name="Pruitt K."/>
            <person name="Sapojnikov V."/>
            <person name="Souvorov A."/>
            <person name="Mackey A.J."/>
            <person name="Waterhouse R.M."/>
            <person name="Wyder S."/>
            <person name="Zdobnov E.M."/>
            <person name="Zdobnov E.M."/>
            <person name="Wyder S."/>
            <person name="Kriventseva E.V."/>
            <person name="Kadowaki T."/>
            <person name="Bork P."/>
            <person name="Aranda M."/>
            <person name="Bao R."/>
            <person name="Beermann A."/>
            <person name="Berns N."/>
            <person name="Bolognesi R."/>
            <person name="Bonneton F."/>
            <person name="Bopp D."/>
            <person name="Brown S.J."/>
            <person name="Bucher G."/>
            <person name="Butts T."/>
            <person name="Chaumot A."/>
            <person name="Denell R.E."/>
            <person name="Ferrier D.E."/>
            <person name="Friedrich M."/>
            <person name="Gordon C.M."/>
            <person name="Jindra M."/>
            <person name="Klingler M."/>
            <person name="Lan Q."/>
            <person name="Lattorff H.M."/>
            <person name="Laudet V."/>
            <person name="von Levetsow C."/>
            <person name="Liu Z."/>
            <person name="Lutz R."/>
            <person name="Lynch J.A."/>
            <person name="da Fonseca R.N."/>
            <person name="Posnien N."/>
            <person name="Reuter R."/>
            <person name="Roth S."/>
            <person name="Savard J."/>
            <person name="Schinko J.B."/>
            <person name="Schmitt C."/>
            <person name="Schoppmeier M."/>
            <person name="Schroder R."/>
            <person name="Shippy T.D."/>
            <person name="Simonnet F."/>
            <person name="Marques-Souza H."/>
            <person name="Tautz D."/>
            <person name="Tomoyasu Y."/>
            <person name="Trauner J."/>
            <person name="Van der Zee M."/>
            <person name="Vervoort M."/>
            <person name="Wittkopp N."/>
            <person name="Wimmer E.A."/>
            <person name="Yang X."/>
            <person name="Jones A.K."/>
            <person name="Sattelle D.B."/>
            <person name="Ebert P.R."/>
            <person name="Nelson D."/>
            <person name="Scott J.G."/>
            <person name="Beeman R.W."/>
            <person name="Muthukrishnan S."/>
            <person name="Kramer K.J."/>
            <person name="Arakane Y."/>
            <person name="Beeman R.W."/>
            <person name="Zhu Q."/>
            <person name="Hogenkamp D."/>
            <person name="Dixit R."/>
            <person name="Oppert B."/>
            <person name="Jiang H."/>
            <person name="Zou Z."/>
            <person name="Marshall J."/>
            <person name="Elpidina E."/>
            <person name="Vinokurov K."/>
            <person name="Oppert C."/>
            <person name="Zou Z."/>
            <person name="Evans J."/>
            <person name="Lu Z."/>
            <person name="Zhao P."/>
            <person name="Sumathipala N."/>
            <person name="Altincicek B."/>
            <person name="Vilcinskas A."/>
            <person name="Williams M."/>
            <person name="Hultmark D."/>
            <person name="Hetru C."/>
            <person name="Jiang H."/>
            <person name="Grimmelikhuijzen C.J."/>
            <person name="Hauser F."/>
            <person name="Cazzamali G."/>
            <person name="Williamson M."/>
            <person name="Park Y."/>
            <person name="Li B."/>
            <person name="Tanaka Y."/>
            <person name="Predel R."/>
            <person name="Neupert S."/>
            <person name="Schachtner J."/>
            <person name="Verleyen P."/>
            <person name="Raible F."/>
            <person name="Bork P."/>
            <person name="Friedrich M."/>
            <person name="Walden K.K."/>
            <person name="Robertson H.M."/>
            <person name="Angeli S."/>
            <person name="Foret S."/>
            <person name="Bucher G."/>
            <person name="Schuetz S."/>
            <person name="Maleszka R."/>
            <person name="Wimmer E.A."/>
            <person name="Beeman R.W."/>
            <person name="Lorenzen M."/>
            <person name="Tomoyasu Y."/>
            <person name="Miller S.C."/>
            <person name="Grossmann D."/>
            <person name="Bucher G."/>
        </authorList>
    </citation>
    <scope>NUCLEOTIDE SEQUENCE [LARGE SCALE GENOMIC DNA]</scope>
    <source>
        <strain evidence="2 3">Georgia GA2</strain>
    </source>
</reference>
<dbReference type="OrthoDB" id="10397464at2759"/>
<reference evidence="2 3" key="2">
    <citation type="journal article" date="2010" name="Nucleic Acids Res.">
        <title>BeetleBase in 2010: revisions to provide comprehensive genomic information for Tribolium castaneum.</title>
        <authorList>
            <person name="Kim H.S."/>
            <person name="Murphy T."/>
            <person name="Xia J."/>
            <person name="Caragea D."/>
            <person name="Park Y."/>
            <person name="Beeman R.W."/>
            <person name="Lorenzen M.D."/>
            <person name="Butcher S."/>
            <person name="Manak J.R."/>
            <person name="Brown S.J."/>
        </authorList>
    </citation>
    <scope>GENOME REANNOTATION</scope>
    <source>
        <strain evidence="2 3">Georgia GA2</strain>
    </source>
</reference>
<dbReference type="AlphaFoldDB" id="D6WQM0"/>
<feature type="signal peptide" evidence="1">
    <location>
        <begin position="1"/>
        <end position="16"/>
    </location>
</feature>
<evidence type="ECO:0000313" key="3">
    <source>
        <dbReference type="Proteomes" id="UP000007266"/>
    </source>
</evidence>
<dbReference type="Proteomes" id="UP000007266">
    <property type="component" value="Linkage group 7"/>
</dbReference>
<name>D6WQM0_TRICA</name>
<sequence>MKFLIVLAALMALATAELVVGPNARTTITGPDGSQIVADDYSGSVANSNLVYTAPSVPFARYVPYPLVSSYYPYYGRYVHLV</sequence>
<gene>
    <name evidence="2" type="primary">AUGUSTUS-3.0.2_08891</name>
    <name evidence="2" type="ORF">TcasGA2_TC008891</name>
</gene>
<keyword evidence="1" id="KW-0732">Signal</keyword>
<protein>
    <submittedName>
        <fullName evidence="2">Uncharacterized protein</fullName>
    </submittedName>
</protein>
<evidence type="ECO:0000256" key="1">
    <source>
        <dbReference type="SAM" id="SignalP"/>
    </source>
</evidence>
<dbReference type="PhylomeDB" id="D6WQM0"/>
<proteinExistence type="predicted"/>
<dbReference type="KEGG" id="tca:663853"/>
<feature type="chain" id="PRO_5003090067" evidence="1">
    <location>
        <begin position="17"/>
        <end position="82"/>
    </location>
</feature>
<keyword evidence="3" id="KW-1185">Reference proteome</keyword>
<accession>D6WQM0</accession>
<organism evidence="2 3">
    <name type="scientific">Tribolium castaneum</name>
    <name type="common">Red flour beetle</name>
    <dbReference type="NCBI Taxonomy" id="7070"/>
    <lineage>
        <taxon>Eukaryota</taxon>
        <taxon>Metazoa</taxon>
        <taxon>Ecdysozoa</taxon>
        <taxon>Arthropoda</taxon>
        <taxon>Hexapoda</taxon>
        <taxon>Insecta</taxon>
        <taxon>Pterygota</taxon>
        <taxon>Neoptera</taxon>
        <taxon>Endopterygota</taxon>
        <taxon>Coleoptera</taxon>
        <taxon>Polyphaga</taxon>
        <taxon>Cucujiformia</taxon>
        <taxon>Tenebrionidae</taxon>
        <taxon>Tenebrionidae incertae sedis</taxon>
        <taxon>Tribolium</taxon>
    </lineage>
</organism>
<dbReference type="EMBL" id="KQ971354">
    <property type="protein sequence ID" value="EFA06056.1"/>
    <property type="molecule type" value="Genomic_DNA"/>
</dbReference>
<evidence type="ECO:0000313" key="2">
    <source>
        <dbReference type="EMBL" id="EFA06056.1"/>
    </source>
</evidence>
<dbReference type="HOGENOM" id="CLU_2561268_0_0_1"/>
<dbReference type="InParanoid" id="D6WQM0"/>